<keyword evidence="4" id="KW-1185">Reference proteome</keyword>
<dbReference type="Proteomes" id="UP000054524">
    <property type="component" value="Unassembled WGS sequence"/>
</dbReference>
<accession>A0A086J2K2</accession>
<feature type="region of interest" description="Disordered" evidence="2">
    <location>
        <begin position="1"/>
        <end position="22"/>
    </location>
</feature>
<evidence type="ECO:0000256" key="2">
    <source>
        <dbReference type="SAM" id="MobiDB-lite"/>
    </source>
</evidence>
<organism evidence="3 4">
    <name type="scientific">Nematocida ausubeli (strain ATCC PRA-371 / ERTm2)</name>
    <name type="common">Nematode killer fungus</name>
    <dbReference type="NCBI Taxonomy" id="1913371"/>
    <lineage>
        <taxon>Eukaryota</taxon>
        <taxon>Fungi</taxon>
        <taxon>Fungi incertae sedis</taxon>
        <taxon>Microsporidia</taxon>
        <taxon>Nematocida</taxon>
    </lineage>
</organism>
<evidence type="ECO:0000256" key="1">
    <source>
        <dbReference type="SAM" id="Coils"/>
    </source>
</evidence>
<evidence type="ECO:0000313" key="3">
    <source>
        <dbReference type="EMBL" id="KFG26370.1"/>
    </source>
</evidence>
<dbReference type="EMBL" id="AKIJ01000003">
    <property type="protein sequence ID" value="KFG26370.1"/>
    <property type="molecule type" value="Genomic_DNA"/>
</dbReference>
<dbReference type="GeneID" id="77676464"/>
<dbReference type="HOGENOM" id="CLU_177947_0_0_1"/>
<sequence length="98" mass="11506">MARIPFEEKTNEDRLECTTEKTQKKDERKGVLEYLSMMNAQTMDYNLKYDISLCLEILQGKENMEVKELKEAVIDLAQENEKLVKECDDLQMKILNGK</sequence>
<dbReference type="AlphaFoldDB" id="A0A086J2K2"/>
<gene>
    <name evidence="3" type="ORF">NESG_01491</name>
</gene>
<comment type="caution">
    <text evidence="3">The sequence shown here is derived from an EMBL/GenBank/DDBJ whole genome shotgun (WGS) entry which is preliminary data.</text>
</comment>
<dbReference type="OrthoDB" id="2186985at2759"/>
<keyword evidence="1" id="KW-0175">Coiled coil</keyword>
<proteinExistence type="predicted"/>
<evidence type="ECO:0000313" key="4">
    <source>
        <dbReference type="Proteomes" id="UP000054524"/>
    </source>
</evidence>
<dbReference type="RefSeq" id="XP_052904925.1">
    <property type="nucleotide sequence ID" value="XM_053049120.1"/>
</dbReference>
<dbReference type="Pfam" id="PF17031">
    <property type="entry name" value="DUF5101"/>
    <property type="match status" value="1"/>
</dbReference>
<name>A0A086J2K2_NEMA1</name>
<feature type="coiled-coil region" evidence="1">
    <location>
        <begin position="66"/>
        <end position="93"/>
    </location>
</feature>
<dbReference type="InterPro" id="IPR031492">
    <property type="entry name" value="DUF5101"/>
</dbReference>
<protein>
    <submittedName>
        <fullName evidence="3">Uncharacterized protein</fullName>
    </submittedName>
</protein>
<reference evidence="3 4" key="1">
    <citation type="journal article" date="2014" name="Genome Announc.">
        <title>Genome Sequence of the Microsporidian Species Nematocida sp1 Strain ERTm6 (ATCC PRA-372).</title>
        <authorList>
            <person name="Bakowski M.A."/>
            <person name="Priest M."/>
            <person name="Young S."/>
            <person name="Cuomo C.A."/>
            <person name="Troemel E.R."/>
        </authorList>
    </citation>
    <scope>NUCLEOTIDE SEQUENCE [LARGE SCALE GENOMIC DNA]</scope>
    <source>
        <strain evidence="3 4">ERTm6</strain>
    </source>
</reference>